<dbReference type="InterPro" id="IPR003439">
    <property type="entry name" value="ABC_transporter-like_ATP-bd"/>
</dbReference>
<sequence length="284" mass="31287">MEQPLMFDIHHMAHAYVDEEGNTGYAIRDVSVQIKRGEFVAVIGTNGSGKSTFAKHLNALLLPTEGDVLVDGISVRDEARVWDIRSRVGMVFQNPDNQIVAAVVEEDVAFGPENLGVPREQLQERVDEALAAVDMTAYRKHAPHMLSGGQKQRVAIAGVLAMQPECIVLDEPTAMLDPRGREEVMHTVQALHDKRGMTVVYITHFMEEAAQADRILVMIKGELVMDGTPREVFADVDRLKELGLDVPVASEVAHDLRAAGIPLREDIITDEELGEALCQYNSKG</sequence>
<dbReference type="GO" id="GO:0016887">
    <property type="term" value="F:ATP hydrolysis activity"/>
    <property type="evidence" value="ECO:0007669"/>
    <property type="project" value="InterPro"/>
</dbReference>
<comment type="caution">
    <text evidence="10">The sequence shown here is derived from an EMBL/GenBank/DDBJ whole genome shotgun (WGS) entry which is preliminary data.</text>
</comment>
<dbReference type="EMBL" id="JACHHI010000002">
    <property type="protein sequence ID" value="MBB6477372.1"/>
    <property type="molecule type" value="Genomic_DNA"/>
</dbReference>
<dbReference type="GO" id="GO:0005524">
    <property type="term" value="F:ATP binding"/>
    <property type="evidence" value="ECO:0007669"/>
    <property type="project" value="UniProtKB-KW"/>
</dbReference>
<dbReference type="PROSITE" id="PS50893">
    <property type="entry name" value="ABC_TRANSPORTER_2"/>
    <property type="match status" value="1"/>
</dbReference>
<evidence type="ECO:0000313" key="11">
    <source>
        <dbReference type="Proteomes" id="UP000591941"/>
    </source>
</evidence>
<keyword evidence="7" id="KW-1278">Translocase</keyword>
<evidence type="ECO:0000256" key="8">
    <source>
        <dbReference type="ARBA" id="ARBA00023136"/>
    </source>
</evidence>
<dbReference type="InterPro" id="IPR027417">
    <property type="entry name" value="P-loop_NTPase"/>
</dbReference>
<dbReference type="Gene3D" id="3.40.50.300">
    <property type="entry name" value="P-loop containing nucleotide triphosphate hydrolases"/>
    <property type="match status" value="1"/>
</dbReference>
<dbReference type="PANTHER" id="PTHR43553:SF24">
    <property type="entry name" value="ENERGY-COUPLING FACTOR TRANSPORTER ATP-BINDING PROTEIN ECFA1"/>
    <property type="match status" value="1"/>
</dbReference>
<evidence type="ECO:0000256" key="7">
    <source>
        <dbReference type="ARBA" id="ARBA00022967"/>
    </source>
</evidence>
<comment type="subcellular location">
    <subcellularLocation>
        <location evidence="1">Cell membrane</location>
        <topology evidence="1">Peripheral membrane protein</topology>
    </subcellularLocation>
</comment>
<keyword evidence="5" id="KW-0547">Nucleotide-binding</keyword>
<keyword evidence="11" id="KW-1185">Reference proteome</keyword>
<keyword evidence="6 10" id="KW-0067">ATP-binding</keyword>
<dbReference type="PROSITE" id="PS00211">
    <property type="entry name" value="ABC_TRANSPORTER_1"/>
    <property type="match status" value="1"/>
</dbReference>
<keyword evidence="10" id="KW-0378">Hydrolase</keyword>
<evidence type="ECO:0000256" key="4">
    <source>
        <dbReference type="ARBA" id="ARBA00022475"/>
    </source>
</evidence>
<dbReference type="InterPro" id="IPR017871">
    <property type="entry name" value="ABC_transporter-like_CS"/>
</dbReference>
<dbReference type="SMART" id="SM00382">
    <property type="entry name" value="AAA"/>
    <property type="match status" value="1"/>
</dbReference>
<dbReference type="FunFam" id="3.40.50.300:FF:000224">
    <property type="entry name" value="Energy-coupling factor transporter ATP-binding protein EcfA"/>
    <property type="match status" value="1"/>
</dbReference>
<reference evidence="10 11" key="1">
    <citation type="submission" date="2020-08" db="EMBL/GenBank/DDBJ databases">
        <title>Genomic Encyclopedia of Type Strains, Phase IV (KMG-IV): sequencing the most valuable type-strain genomes for metagenomic binning, comparative biology and taxonomic classification.</title>
        <authorList>
            <person name="Goeker M."/>
        </authorList>
    </citation>
    <scope>NUCLEOTIDE SEQUENCE [LARGE SCALE GENOMIC DNA]</scope>
    <source>
        <strain evidence="10 11">DSM 21255</strain>
    </source>
</reference>
<evidence type="ECO:0000256" key="2">
    <source>
        <dbReference type="ARBA" id="ARBA00005417"/>
    </source>
</evidence>
<evidence type="ECO:0000256" key="5">
    <source>
        <dbReference type="ARBA" id="ARBA00022741"/>
    </source>
</evidence>
<protein>
    <submittedName>
        <fullName evidence="10">Energy-coupling factor transport system ATP-binding protein</fullName>
        <ecNumber evidence="10">3.6.3.-</ecNumber>
    </submittedName>
</protein>
<keyword evidence="8" id="KW-0472">Membrane</keyword>
<evidence type="ECO:0000256" key="3">
    <source>
        <dbReference type="ARBA" id="ARBA00022448"/>
    </source>
</evidence>
<dbReference type="RefSeq" id="WP_200841509.1">
    <property type="nucleotide sequence ID" value="NZ_CABWNB010000003.1"/>
</dbReference>
<dbReference type="Proteomes" id="UP000591941">
    <property type="component" value="Unassembled WGS sequence"/>
</dbReference>
<comment type="similarity">
    <text evidence="2">Belongs to the ABC transporter superfamily.</text>
</comment>
<evidence type="ECO:0000256" key="6">
    <source>
        <dbReference type="ARBA" id="ARBA00022840"/>
    </source>
</evidence>
<evidence type="ECO:0000256" key="1">
    <source>
        <dbReference type="ARBA" id="ARBA00004202"/>
    </source>
</evidence>
<dbReference type="AlphaFoldDB" id="A0A841R477"/>
<organism evidence="10 11">
    <name type="scientific">Negativicoccus succinicivorans</name>
    <dbReference type="NCBI Taxonomy" id="620903"/>
    <lineage>
        <taxon>Bacteria</taxon>
        <taxon>Bacillati</taxon>
        <taxon>Bacillota</taxon>
        <taxon>Negativicutes</taxon>
        <taxon>Veillonellales</taxon>
        <taxon>Veillonellaceae</taxon>
        <taxon>Negativicoccus</taxon>
    </lineage>
</organism>
<dbReference type="GeneID" id="93485681"/>
<dbReference type="GO" id="GO:0042626">
    <property type="term" value="F:ATPase-coupled transmembrane transporter activity"/>
    <property type="evidence" value="ECO:0007669"/>
    <property type="project" value="TreeGrafter"/>
</dbReference>
<dbReference type="NCBIfam" id="TIGR04520">
    <property type="entry name" value="ECF_ATPase_1"/>
    <property type="match status" value="1"/>
</dbReference>
<dbReference type="EC" id="3.6.3.-" evidence="10"/>
<dbReference type="InterPro" id="IPR030947">
    <property type="entry name" value="EcfA_1"/>
</dbReference>
<accession>A0A841R477</accession>
<evidence type="ECO:0000259" key="9">
    <source>
        <dbReference type="PROSITE" id="PS50893"/>
    </source>
</evidence>
<dbReference type="CDD" id="cd03225">
    <property type="entry name" value="ABC_cobalt_CbiO_domain1"/>
    <property type="match status" value="1"/>
</dbReference>
<dbReference type="Pfam" id="PF00005">
    <property type="entry name" value="ABC_tran"/>
    <property type="match status" value="1"/>
</dbReference>
<dbReference type="GO" id="GO:0043190">
    <property type="term" value="C:ATP-binding cassette (ABC) transporter complex"/>
    <property type="evidence" value="ECO:0007669"/>
    <property type="project" value="TreeGrafter"/>
</dbReference>
<dbReference type="PANTHER" id="PTHR43553">
    <property type="entry name" value="HEAVY METAL TRANSPORTER"/>
    <property type="match status" value="1"/>
</dbReference>
<dbReference type="NCBIfam" id="NF010167">
    <property type="entry name" value="PRK13648.1"/>
    <property type="match status" value="1"/>
</dbReference>
<name>A0A841R477_9FIRM</name>
<keyword evidence="3" id="KW-0813">Transport</keyword>
<proteinExistence type="inferred from homology"/>
<dbReference type="InterPro" id="IPR015856">
    <property type="entry name" value="ABC_transpr_CbiO/EcfA_su"/>
</dbReference>
<feature type="domain" description="ABC transporter" evidence="9">
    <location>
        <begin position="9"/>
        <end position="245"/>
    </location>
</feature>
<dbReference type="SUPFAM" id="SSF52540">
    <property type="entry name" value="P-loop containing nucleoside triphosphate hydrolases"/>
    <property type="match status" value="1"/>
</dbReference>
<evidence type="ECO:0000313" key="10">
    <source>
        <dbReference type="EMBL" id="MBB6477372.1"/>
    </source>
</evidence>
<dbReference type="InterPro" id="IPR050095">
    <property type="entry name" value="ECF_ABC_transporter_ATP-bd"/>
</dbReference>
<keyword evidence="4" id="KW-1003">Cell membrane</keyword>
<dbReference type="InterPro" id="IPR003593">
    <property type="entry name" value="AAA+_ATPase"/>
</dbReference>
<gene>
    <name evidence="10" type="ORF">HNR45_000402</name>
</gene>